<dbReference type="PANTHER" id="PTHR23235">
    <property type="entry name" value="KRUEPPEL-LIKE TRANSCRIPTION FACTOR"/>
    <property type="match status" value="1"/>
</dbReference>
<proteinExistence type="predicted"/>
<evidence type="ECO:0000256" key="2">
    <source>
        <dbReference type="ARBA" id="ARBA00022737"/>
    </source>
</evidence>
<keyword evidence="5" id="KW-0805">Transcription regulation</keyword>
<evidence type="ECO:0000313" key="10">
    <source>
        <dbReference type="EMBL" id="CAD7629333.1"/>
    </source>
</evidence>
<feature type="domain" description="C2H2-type" evidence="9">
    <location>
        <begin position="270"/>
        <end position="299"/>
    </location>
</feature>
<dbReference type="InterPro" id="IPR036236">
    <property type="entry name" value="Znf_C2H2_sf"/>
</dbReference>
<gene>
    <name evidence="10" type="ORF">OSB1V03_LOCUS9750</name>
</gene>
<dbReference type="GO" id="GO:0008270">
    <property type="term" value="F:zinc ion binding"/>
    <property type="evidence" value="ECO:0007669"/>
    <property type="project" value="UniProtKB-KW"/>
</dbReference>
<dbReference type="Pfam" id="PF00096">
    <property type="entry name" value="zf-C2H2"/>
    <property type="match status" value="2"/>
</dbReference>
<name>A0A7R9KW36_9ACAR</name>
<reference evidence="10" key="1">
    <citation type="submission" date="2020-11" db="EMBL/GenBank/DDBJ databases">
        <authorList>
            <person name="Tran Van P."/>
        </authorList>
    </citation>
    <scope>NUCLEOTIDE SEQUENCE</scope>
</reference>
<feature type="domain" description="C2H2-type" evidence="9">
    <location>
        <begin position="330"/>
        <end position="356"/>
    </location>
</feature>
<dbReference type="SUPFAM" id="SSF57667">
    <property type="entry name" value="beta-beta-alpha zinc fingers"/>
    <property type="match status" value="2"/>
</dbReference>
<keyword evidence="4" id="KW-0862">Zinc</keyword>
<evidence type="ECO:0000256" key="3">
    <source>
        <dbReference type="ARBA" id="ARBA00022771"/>
    </source>
</evidence>
<dbReference type="FunFam" id="3.30.160.60:FF:000032">
    <property type="entry name" value="Krueppel-like factor 4"/>
    <property type="match status" value="1"/>
</dbReference>
<sequence>MRQLHDNQRIDAEVNTCVDQMTDRRSGQSSMRSTVGTQTSDSIEDIIGSDEDRPIDNIIGSKELAVVSDTRQWDPIDVMPNECQSESLINYRQISPFGDTGDEDNKSVTFAAFYESIGGQRSDTESTPEPHIQHMNTTSGVESEDNTEEHSDSNGSNGSSNEVMNGCEESGDCVDVSDIQTTKTITDSQSRESEDNTEDIVNENLTDSIGSTNSPHNVVTDLYTEDSRRPIDGRPKDKPYKCHFIGCGKAFKQSNALLRHRLIHSGDKPYKCPIDGCDYRCRQRQQLSAHTNRHLGVRPYACAVQTCRKAFLSKHHLREHRLVYSDARPHPCPHPRCTQRFKTPSNLRNHWVAVHQ</sequence>
<dbReference type="Gene3D" id="3.30.160.60">
    <property type="entry name" value="Classic Zinc Finger"/>
    <property type="match status" value="4"/>
</dbReference>
<protein>
    <recommendedName>
        <fullName evidence="9">C2H2-type domain-containing protein</fullName>
    </recommendedName>
</protein>
<organism evidence="10">
    <name type="scientific">Medioppia subpectinata</name>
    <dbReference type="NCBI Taxonomy" id="1979941"/>
    <lineage>
        <taxon>Eukaryota</taxon>
        <taxon>Metazoa</taxon>
        <taxon>Ecdysozoa</taxon>
        <taxon>Arthropoda</taxon>
        <taxon>Chelicerata</taxon>
        <taxon>Arachnida</taxon>
        <taxon>Acari</taxon>
        <taxon>Acariformes</taxon>
        <taxon>Sarcoptiformes</taxon>
        <taxon>Oribatida</taxon>
        <taxon>Brachypylina</taxon>
        <taxon>Oppioidea</taxon>
        <taxon>Oppiidae</taxon>
        <taxon>Medioppia</taxon>
    </lineage>
</organism>
<dbReference type="PROSITE" id="PS00028">
    <property type="entry name" value="ZINC_FINGER_C2H2_1"/>
    <property type="match status" value="3"/>
</dbReference>
<dbReference type="EMBL" id="CAJPIZ010006732">
    <property type="protein sequence ID" value="CAG2109763.1"/>
    <property type="molecule type" value="Genomic_DNA"/>
</dbReference>
<evidence type="ECO:0000259" key="9">
    <source>
        <dbReference type="PROSITE" id="PS50157"/>
    </source>
</evidence>
<dbReference type="Proteomes" id="UP000759131">
    <property type="component" value="Unassembled WGS sequence"/>
</dbReference>
<feature type="non-terminal residue" evidence="10">
    <location>
        <position position="356"/>
    </location>
</feature>
<keyword evidence="1" id="KW-0479">Metal-binding</keyword>
<keyword evidence="6" id="KW-0804">Transcription</keyword>
<feature type="region of interest" description="Disordered" evidence="8">
    <location>
        <begin position="20"/>
        <end position="52"/>
    </location>
</feature>
<dbReference type="PROSITE" id="PS50157">
    <property type="entry name" value="ZINC_FINGER_C2H2_2"/>
    <property type="match status" value="4"/>
</dbReference>
<dbReference type="SMART" id="SM00355">
    <property type="entry name" value="ZnF_C2H2"/>
    <property type="match status" value="4"/>
</dbReference>
<keyword evidence="3 7" id="KW-0863">Zinc-finger</keyword>
<dbReference type="AlphaFoldDB" id="A0A7R9KW36"/>
<feature type="region of interest" description="Disordered" evidence="8">
    <location>
        <begin position="119"/>
        <end position="175"/>
    </location>
</feature>
<evidence type="ECO:0000256" key="8">
    <source>
        <dbReference type="SAM" id="MobiDB-lite"/>
    </source>
</evidence>
<feature type="domain" description="C2H2-type" evidence="9">
    <location>
        <begin position="300"/>
        <end position="329"/>
    </location>
</feature>
<feature type="domain" description="C2H2-type" evidence="9">
    <location>
        <begin position="240"/>
        <end position="269"/>
    </location>
</feature>
<evidence type="ECO:0000313" key="11">
    <source>
        <dbReference type="Proteomes" id="UP000759131"/>
    </source>
</evidence>
<dbReference type="InterPro" id="IPR013087">
    <property type="entry name" value="Znf_C2H2_type"/>
</dbReference>
<evidence type="ECO:0000256" key="1">
    <source>
        <dbReference type="ARBA" id="ARBA00022723"/>
    </source>
</evidence>
<accession>A0A7R9KW36</accession>
<dbReference type="EMBL" id="OC861307">
    <property type="protein sequence ID" value="CAD7629333.1"/>
    <property type="molecule type" value="Genomic_DNA"/>
</dbReference>
<dbReference type="OrthoDB" id="6077919at2759"/>
<evidence type="ECO:0000256" key="7">
    <source>
        <dbReference type="PROSITE-ProRule" id="PRU00042"/>
    </source>
</evidence>
<evidence type="ECO:0000256" key="4">
    <source>
        <dbReference type="ARBA" id="ARBA00022833"/>
    </source>
</evidence>
<keyword evidence="11" id="KW-1185">Reference proteome</keyword>
<evidence type="ECO:0000256" key="5">
    <source>
        <dbReference type="ARBA" id="ARBA00023015"/>
    </source>
</evidence>
<keyword evidence="2" id="KW-0677">Repeat</keyword>
<feature type="compositionally biased region" description="Polar residues" evidence="8">
    <location>
        <begin position="27"/>
        <end position="39"/>
    </location>
</feature>
<evidence type="ECO:0000256" key="6">
    <source>
        <dbReference type="ARBA" id="ARBA00023163"/>
    </source>
</evidence>